<evidence type="ECO:0000313" key="2">
    <source>
        <dbReference type="EMBL" id="MDT0485940.1"/>
    </source>
</evidence>
<evidence type="ECO:0000256" key="1">
    <source>
        <dbReference type="SAM" id="MobiDB-lite"/>
    </source>
</evidence>
<protein>
    <submittedName>
        <fullName evidence="2">Uncharacterized protein</fullName>
    </submittedName>
</protein>
<dbReference type="Proteomes" id="UP001183824">
    <property type="component" value="Unassembled WGS sequence"/>
</dbReference>
<feature type="compositionally biased region" description="Low complexity" evidence="1">
    <location>
        <begin position="50"/>
        <end position="70"/>
    </location>
</feature>
<feature type="region of interest" description="Disordered" evidence="1">
    <location>
        <begin position="50"/>
        <end position="82"/>
    </location>
</feature>
<comment type="caution">
    <text evidence="2">The sequence shown here is derived from an EMBL/GenBank/DDBJ whole genome shotgun (WGS) entry which is preliminary data.</text>
</comment>
<proteinExistence type="predicted"/>
<sequence>MTPADRAQDAAVAVPLRVVLGTRDTITPLASSAEHFNDVPVPRPVTWMSWNSPRTTSNSSSSTATRSGAWWRSGSTGTSQPARKVRDRLVVVIDGAASGADRTTHLWCERNGLGEGALAEAFTGSRHPFR</sequence>
<keyword evidence="3" id="KW-1185">Reference proteome</keyword>
<dbReference type="RefSeq" id="WP_311718701.1">
    <property type="nucleotide sequence ID" value="NZ_JAVREZ010000018.1"/>
</dbReference>
<accession>A0ABU2VK28</accession>
<reference evidence="3" key="1">
    <citation type="submission" date="2023-07" db="EMBL/GenBank/DDBJ databases">
        <title>30 novel species of actinomycetes from the DSMZ collection.</title>
        <authorList>
            <person name="Nouioui I."/>
        </authorList>
    </citation>
    <scope>NUCLEOTIDE SEQUENCE [LARGE SCALE GENOMIC DNA]</scope>
    <source>
        <strain evidence="3">DSM 41640</strain>
    </source>
</reference>
<organism evidence="2 3">
    <name type="scientific">Streptomyces doebereineriae</name>
    <dbReference type="NCBI Taxonomy" id="3075528"/>
    <lineage>
        <taxon>Bacteria</taxon>
        <taxon>Bacillati</taxon>
        <taxon>Actinomycetota</taxon>
        <taxon>Actinomycetes</taxon>
        <taxon>Kitasatosporales</taxon>
        <taxon>Streptomycetaceae</taxon>
        <taxon>Streptomyces</taxon>
    </lineage>
</organism>
<evidence type="ECO:0000313" key="3">
    <source>
        <dbReference type="Proteomes" id="UP001183824"/>
    </source>
</evidence>
<gene>
    <name evidence="2" type="ORF">RNB18_38275</name>
</gene>
<dbReference type="EMBL" id="JAVREZ010000018">
    <property type="protein sequence ID" value="MDT0485940.1"/>
    <property type="molecule type" value="Genomic_DNA"/>
</dbReference>
<name>A0ABU2VK28_9ACTN</name>